<evidence type="ECO:0000256" key="1">
    <source>
        <dbReference type="ARBA" id="ARBA00022722"/>
    </source>
</evidence>
<dbReference type="AlphaFoldDB" id="A0A2S5RED9"/>
<dbReference type="OrthoDB" id="9803119at2"/>
<sequence>MSWKTLIIRDSDKLSLFLDNIVISQKGISTKFLISDINSIIIEDYKTLLTTKIISKLVENNVMIIICNESNEPSVLMQSIKGHYIQQKRIRDQINWNYLDKRVLWTLIVKQKIENQIDILKINRKNQSKIIKLYEYIQQIQEGDLTNREGHAAKVYFNELFGRDFNREQNSLINSALNYGYTILRAAFSRSIVAKGLHPSISLFHSNRYDYFALSDDLMEPFRPIIDDYVYNNHIKWDYFGKNQKMELINILNSQVLFDNKMLYVHNAINVYIEKIINYMETLNVDEIVFPLITTQPIYYEL</sequence>
<keyword evidence="3 10" id="KW-0255">Endonuclease</keyword>
<comment type="function">
    <text evidence="10">CRISPR (clustered regularly interspaced short palindromic repeat), is an adaptive immune system that provides protection against mobile genetic elements (viruses, transposable elements and conjugative plasmids). CRISPR clusters contain spacers, sequences complementary to antecedent mobile elements, and target invading nucleic acids. CRISPR clusters are transcribed and processed into CRISPR RNA (crRNA). Acts as a dsDNA endonuclease. Involved in the integration of spacer DNA into the CRISPR cassette.</text>
</comment>
<dbReference type="NCBIfam" id="TIGR00287">
    <property type="entry name" value="cas1"/>
    <property type="match status" value="1"/>
</dbReference>
<dbReference type="GO" id="GO:0004520">
    <property type="term" value="F:DNA endonuclease activity"/>
    <property type="evidence" value="ECO:0007669"/>
    <property type="project" value="InterPro"/>
</dbReference>
<accession>A0A2S5RED9</accession>
<dbReference type="InterPro" id="IPR019855">
    <property type="entry name" value="CRISPR-assoc_Cas1_NMENI"/>
</dbReference>
<dbReference type="InterPro" id="IPR042206">
    <property type="entry name" value="CRISPR-assoc_Cas1_C"/>
</dbReference>
<dbReference type="PANTHER" id="PTHR34353">
    <property type="entry name" value="CRISPR-ASSOCIATED ENDONUCLEASE CAS1 1"/>
    <property type="match status" value="1"/>
</dbReference>
<evidence type="ECO:0000256" key="2">
    <source>
        <dbReference type="ARBA" id="ARBA00022723"/>
    </source>
</evidence>
<dbReference type="Proteomes" id="UP000239785">
    <property type="component" value="Unassembled WGS sequence"/>
</dbReference>
<dbReference type="InterPro" id="IPR050646">
    <property type="entry name" value="Cas1"/>
</dbReference>
<evidence type="ECO:0000313" key="12">
    <source>
        <dbReference type="Proteomes" id="UP000239785"/>
    </source>
</evidence>
<feature type="binding site" evidence="10">
    <location>
        <position position="149"/>
    </location>
    <ligand>
        <name>Mn(2+)</name>
        <dbReference type="ChEBI" id="CHEBI:29035"/>
    </ligand>
</feature>
<keyword evidence="12" id="KW-1185">Reference proteome</keyword>
<comment type="similarity">
    <text evidence="10">Belongs to the CRISPR-associated endonuclease Cas1 family.</text>
</comment>
<dbReference type="EC" id="3.1.-.-" evidence="10"/>
<name>A0A2S5RED9_9MOLU</name>
<evidence type="ECO:0000256" key="10">
    <source>
        <dbReference type="HAMAP-Rule" id="MF_01470"/>
    </source>
</evidence>
<evidence type="ECO:0000256" key="5">
    <source>
        <dbReference type="ARBA" id="ARBA00022842"/>
    </source>
</evidence>
<comment type="caution">
    <text evidence="11">The sequence shown here is derived from an EMBL/GenBank/DDBJ whole genome shotgun (WGS) entry which is preliminary data.</text>
</comment>
<keyword evidence="6 10" id="KW-0051">Antiviral defense</keyword>
<dbReference type="GO" id="GO:0051607">
    <property type="term" value="P:defense response to virus"/>
    <property type="evidence" value="ECO:0007669"/>
    <property type="project" value="UniProtKB-UniRule"/>
</dbReference>
<keyword evidence="4 10" id="KW-0378">Hydrolase</keyword>
<evidence type="ECO:0000256" key="4">
    <source>
        <dbReference type="ARBA" id="ARBA00022801"/>
    </source>
</evidence>
<dbReference type="GO" id="GO:0003677">
    <property type="term" value="F:DNA binding"/>
    <property type="evidence" value="ECO:0007669"/>
    <property type="project" value="UniProtKB-KW"/>
</dbReference>
<dbReference type="NCBIfam" id="TIGR03639">
    <property type="entry name" value="cas1_NMENI"/>
    <property type="match status" value="1"/>
</dbReference>
<keyword evidence="7 10" id="KW-0238">DNA-binding</keyword>
<proteinExistence type="inferred from homology"/>
<evidence type="ECO:0000256" key="8">
    <source>
        <dbReference type="ARBA" id="ARBA00023211"/>
    </source>
</evidence>
<evidence type="ECO:0000256" key="9">
    <source>
        <dbReference type="ARBA" id="ARBA00038592"/>
    </source>
</evidence>
<keyword evidence="1 10" id="KW-0540">Nuclease</keyword>
<dbReference type="Gene3D" id="1.20.120.920">
    <property type="entry name" value="CRISPR-associated endonuclease Cas1, C-terminal domain"/>
    <property type="match status" value="1"/>
</dbReference>
<dbReference type="GO" id="GO:0046872">
    <property type="term" value="F:metal ion binding"/>
    <property type="evidence" value="ECO:0007669"/>
    <property type="project" value="UniProtKB-UniRule"/>
</dbReference>
<organism evidence="11 12">
    <name type="scientific">Mesoplasma corruscae</name>
    <dbReference type="NCBI Taxonomy" id="216874"/>
    <lineage>
        <taxon>Bacteria</taxon>
        <taxon>Bacillati</taxon>
        <taxon>Mycoplasmatota</taxon>
        <taxon>Mollicutes</taxon>
        <taxon>Entomoplasmatales</taxon>
        <taxon>Entomoplasmataceae</taxon>
        <taxon>Mesoplasma</taxon>
    </lineage>
</organism>
<dbReference type="HAMAP" id="MF_01470">
    <property type="entry name" value="Cas1"/>
    <property type="match status" value="1"/>
</dbReference>
<dbReference type="GO" id="GO:0016787">
    <property type="term" value="F:hydrolase activity"/>
    <property type="evidence" value="ECO:0007669"/>
    <property type="project" value="UniProtKB-KW"/>
</dbReference>
<evidence type="ECO:0000313" key="11">
    <source>
        <dbReference type="EMBL" id="PPE05667.1"/>
    </source>
</evidence>
<dbReference type="PANTHER" id="PTHR34353:SF2">
    <property type="entry name" value="CRISPR-ASSOCIATED ENDONUCLEASE CAS1 1"/>
    <property type="match status" value="1"/>
</dbReference>
<keyword evidence="8 10" id="KW-0464">Manganese</keyword>
<keyword evidence="2 10" id="KW-0479">Metal-binding</keyword>
<dbReference type="InterPro" id="IPR002729">
    <property type="entry name" value="CRISPR-assoc_Cas1"/>
</dbReference>
<protein>
    <recommendedName>
        <fullName evidence="10">CRISPR-associated endonuclease Cas1</fullName>
        <ecNumber evidence="10">3.1.-.-</ecNumber>
    </recommendedName>
</protein>
<keyword evidence="5 10" id="KW-0460">Magnesium</keyword>
<evidence type="ECO:0000256" key="7">
    <source>
        <dbReference type="ARBA" id="ARBA00023125"/>
    </source>
</evidence>
<dbReference type="Pfam" id="PF01867">
    <property type="entry name" value="Cas_Cas1"/>
    <property type="match status" value="1"/>
</dbReference>
<dbReference type="RefSeq" id="WP_104208219.1">
    <property type="nucleotide sequence ID" value="NZ_PHNF01000003.1"/>
</dbReference>
<reference evidence="11 12" key="1">
    <citation type="submission" date="2017-11" db="EMBL/GenBank/DDBJ databases">
        <title>Genome sequence of Mesoplasma corruscae ELCA-2 (ATCC 49579).</title>
        <authorList>
            <person name="Lo W.-S."/>
            <person name="Kuo C.-H."/>
        </authorList>
    </citation>
    <scope>NUCLEOTIDE SEQUENCE [LARGE SCALE GENOMIC DNA]</scope>
    <source>
        <strain evidence="11 12">ELCA-2</strain>
    </source>
</reference>
<feature type="binding site" evidence="10">
    <location>
        <position position="205"/>
    </location>
    <ligand>
        <name>Mn(2+)</name>
        <dbReference type="ChEBI" id="CHEBI:29035"/>
    </ligand>
</feature>
<dbReference type="EMBL" id="PHNF01000003">
    <property type="protein sequence ID" value="PPE05667.1"/>
    <property type="molecule type" value="Genomic_DNA"/>
</dbReference>
<comment type="subunit">
    <text evidence="9 10">Homodimer, forms a heterotetramer with a Cas2 homodimer.</text>
</comment>
<comment type="cofactor">
    <cofactor evidence="10">
        <name>Mg(2+)</name>
        <dbReference type="ChEBI" id="CHEBI:18420"/>
    </cofactor>
    <cofactor evidence="10">
        <name>Mn(2+)</name>
        <dbReference type="ChEBI" id="CHEBI:29035"/>
    </cofactor>
</comment>
<evidence type="ECO:0000256" key="6">
    <source>
        <dbReference type="ARBA" id="ARBA00023118"/>
    </source>
</evidence>
<feature type="binding site" evidence="10">
    <location>
        <position position="220"/>
    </location>
    <ligand>
        <name>Mn(2+)</name>
        <dbReference type="ChEBI" id="CHEBI:29035"/>
    </ligand>
</feature>
<gene>
    <name evidence="10 11" type="primary">cas1</name>
    <name evidence="11" type="ORF">MCORR_v1c06950</name>
</gene>
<evidence type="ECO:0000256" key="3">
    <source>
        <dbReference type="ARBA" id="ARBA00022759"/>
    </source>
</evidence>
<dbReference type="GO" id="GO:0043571">
    <property type="term" value="P:maintenance of CRISPR repeat elements"/>
    <property type="evidence" value="ECO:0007669"/>
    <property type="project" value="UniProtKB-UniRule"/>
</dbReference>